<dbReference type="EMBL" id="ARYL01000019">
    <property type="protein sequence ID" value="KDA01985.1"/>
    <property type="molecule type" value="Genomic_DNA"/>
</dbReference>
<dbReference type="PROSITE" id="PS51186">
    <property type="entry name" value="GNAT"/>
    <property type="match status" value="1"/>
</dbReference>
<protein>
    <recommendedName>
        <fullName evidence="1">N-acetyltransferase domain-containing protein</fullName>
    </recommendedName>
</protein>
<evidence type="ECO:0000259" key="1">
    <source>
        <dbReference type="PROSITE" id="PS51186"/>
    </source>
</evidence>
<accession>A0A059G5Y6</accession>
<dbReference type="AlphaFoldDB" id="A0A059G5Y6"/>
<dbReference type="SUPFAM" id="SSF55729">
    <property type="entry name" value="Acyl-CoA N-acyltransferases (Nat)"/>
    <property type="match status" value="1"/>
</dbReference>
<dbReference type="eggNOG" id="COG2153">
    <property type="taxonomic scope" value="Bacteria"/>
</dbReference>
<name>A0A059G5Y6_9PROT</name>
<evidence type="ECO:0000313" key="2">
    <source>
        <dbReference type="EMBL" id="KDA01985.1"/>
    </source>
</evidence>
<dbReference type="PATRIC" id="fig|1280953.3.peg.2626"/>
<dbReference type="Gene3D" id="3.40.630.30">
    <property type="match status" value="1"/>
</dbReference>
<sequence length="213" mass="24268">MGCSMTELPVIGAQVLCRRVPDDAFERYSARPVRTLEDYQKMAAIRAAVFMSEQDCPYEEEFDGNDLCATHFLVFDGPQPVGTLRMRWFAGFAKLERVVLLRSQRGRPALQVMLAEAFELVARKGYTMMIAQIQARLWPVWSRTFKCRIVPGRPRFWFSDYEYIEIEIPVPHHPQALSADEDPMVMIRPEGLWDKPGVLDASVGRSGQPDVAA</sequence>
<feature type="domain" description="N-acetyltransferase" evidence="1">
    <location>
        <begin position="28"/>
        <end position="171"/>
    </location>
</feature>
<dbReference type="InterPro" id="IPR000182">
    <property type="entry name" value="GNAT_dom"/>
</dbReference>
<organism evidence="2 3">
    <name type="scientific">Hyphomonas oceanitis SCH89</name>
    <dbReference type="NCBI Taxonomy" id="1280953"/>
    <lineage>
        <taxon>Bacteria</taxon>
        <taxon>Pseudomonadati</taxon>
        <taxon>Pseudomonadota</taxon>
        <taxon>Alphaproteobacteria</taxon>
        <taxon>Hyphomonadales</taxon>
        <taxon>Hyphomonadaceae</taxon>
        <taxon>Hyphomonas</taxon>
    </lineage>
</organism>
<keyword evidence="3" id="KW-1185">Reference proteome</keyword>
<reference evidence="2 3" key="1">
    <citation type="journal article" date="2014" name="Antonie Van Leeuwenhoek">
        <title>Hyphomonas beringensis sp. nov. and Hyphomonas chukchiensis sp. nov., isolated from surface seawater of the Bering Sea and Chukchi Sea.</title>
        <authorList>
            <person name="Li C."/>
            <person name="Lai Q."/>
            <person name="Li G."/>
            <person name="Dong C."/>
            <person name="Wang J."/>
            <person name="Liao Y."/>
            <person name="Shao Z."/>
        </authorList>
    </citation>
    <scope>NUCLEOTIDE SEQUENCE [LARGE SCALE GENOMIC DNA]</scope>
    <source>
        <strain evidence="2 3">SCH89</strain>
    </source>
</reference>
<evidence type="ECO:0000313" key="3">
    <source>
        <dbReference type="Proteomes" id="UP000024942"/>
    </source>
</evidence>
<comment type="caution">
    <text evidence="2">The sequence shown here is derived from an EMBL/GenBank/DDBJ whole genome shotgun (WGS) entry which is preliminary data.</text>
</comment>
<dbReference type="STRING" id="1280953.HOC_13047"/>
<dbReference type="InterPro" id="IPR016181">
    <property type="entry name" value="Acyl_CoA_acyltransferase"/>
</dbReference>
<dbReference type="Proteomes" id="UP000024942">
    <property type="component" value="Unassembled WGS sequence"/>
</dbReference>
<gene>
    <name evidence="2" type="ORF">HOC_13047</name>
</gene>
<dbReference type="GO" id="GO:0016747">
    <property type="term" value="F:acyltransferase activity, transferring groups other than amino-acyl groups"/>
    <property type="evidence" value="ECO:0007669"/>
    <property type="project" value="InterPro"/>
</dbReference>
<proteinExistence type="predicted"/>